<protein>
    <submittedName>
        <fullName evidence="7">TetR/AcrR family transcriptional regulator</fullName>
    </submittedName>
</protein>
<feature type="DNA-binding region" description="H-T-H motif" evidence="4">
    <location>
        <begin position="51"/>
        <end position="70"/>
    </location>
</feature>
<reference evidence="7 8" key="1">
    <citation type="submission" date="2019-04" db="EMBL/GenBank/DDBJ databases">
        <title>Streptomyces oryziradicis sp. nov., a novel actinomycete isolated from rhizosphere soil of rice (Oryza sativa L.).</title>
        <authorList>
            <person name="Li C."/>
        </authorList>
    </citation>
    <scope>NUCLEOTIDE SEQUENCE [LARGE SCALE GENOMIC DNA]</scope>
    <source>
        <strain evidence="7 8">NEAU-C40</strain>
    </source>
</reference>
<dbReference type="Pfam" id="PF16859">
    <property type="entry name" value="TetR_C_11"/>
    <property type="match status" value="1"/>
</dbReference>
<accession>A0A4U0SQ22</accession>
<evidence type="ECO:0000256" key="1">
    <source>
        <dbReference type="ARBA" id="ARBA00023015"/>
    </source>
</evidence>
<dbReference type="OrthoDB" id="9796019at2"/>
<dbReference type="EMBL" id="SUMC01000015">
    <property type="protein sequence ID" value="TKA10327.1"/>
    <property type="molecule type" value="Genomic_DNA"/>
</dbReference>
<organism evidence="7 8">
    <name type="scientific">Actinacidiphila oryziradicis</name>
    <dbReference type="NCBI Taxonomy" id="2571141"/>
    <lineage>
        <taxon>Bacteria</taxon>
        <taxon>Bacillati</taxon>
        <taxon>Actinomycetota</taxon>
        <taxon>Actinomycetes</taxon>
        <taxon>Kitasatosporales</taxon>
        <taxon>Streptomycetaceae</taxon>
        <taxon>Actinacidiphila</taxon>
    </lineage>
</organism>
<name>A0A4U0SQ22_9ACTN</name>
<dbReference type="GO" id="GO:0000976">
    <property type="term" value="F:transcription cis-regulatory region binding"/>
    <property type="evidence" value="ECO:0007669"/>
    <property type="project" value="TreeGrafter"/>
</dbReference>
<dbReference type="InterPro" id="IPR036271">
    <property type="entry name" value="Tet_transcr_reg_TetR-rel_C_sf"/>
</dbReference>
<keyword evidence="2 4" id="KW-0238">DNA-binding</keyword>
<dbReference type="PRINTS" id="PR00455">
    <property type="entry name" value="HTHTETR"/>
</dbReference>
<evidence type="ECO:0000313" key="8">
    <source>
        <dbReference type="Proteomes" id="UP000305778"/>
    </source>
</evidence>
<dbReference type="Pfam" id="PF00440">
    <property type="entry name" value="TetR_N"/>
    <property type="match status" value="1"/>
</dbReference>
<dbReference type="Proteomes" id="UP000305778">
    <property type="component" value="Unassembled WGS sequence"/>
</dbReference>
<evidence type="ECO:0000256" key="3">
    <source>
        <dbReference type="ARBA" id="ARBA00023163"/>
    </source>
</evidence>
<gene>
    <name evidence="7" type="ORF">FCI23_18005</name>
</gene>
<sequence length="208" mass="22470">MNDSLGTPQHGGAVPGHARRGPGRPRSEQARRAVLKASMELLQQGGLRAMTTDQIASRSGVSKATIYKWWPNKYAVAAEAFLTQMFAESPDSDTGSAYEDFRIAVRGMVRFYASPSGRVFAQLVAESQSDPVVAAELRDHLIGSRRALVRAIWARGVDRGELRADVDPEVAIDLLFGPAIYRLIAGHAPLDEAAADEIVRTAMRGLAG</sequence>
<dbReference type="InterPro" id="IPR050109">
    <property type="entry name" value="HTH-type_TetR-like_transc_reg"/>
</dbReference>
<evidence type="ECO:0000256" key="2">
    <source>
        <dbReference type="ARBA" id="ARBA00023125"/>
    </source>
</evidence>
<evidence type="ECO:0000256" key="4">
    <source>
        <dbReference type="PROSITE-ProRule" id="PRU00335"/>
    </source>
</evidence>
<dbReference type="PANTHER" id="PTHR30055">
    <property type="entry name" value="HTH-TYPE TRANSCRIPTIONAL REGULATOR RUTR"/>
    <property type="match status" value="1"/>
</dbReference>
<feature type="region of interest" description="Disordered" evidence="5">
    <location>
        <begin position="1"/>
        <end position="28"/>
    </location>
</feature>
<dbReference type="InterPro" id="IPR001647">
    <property type="entry name" value="HTH_TetR"/>
</dbReference>
<dbReference type="InterPro" id="IPR011075">
    <property type="entry name" value="TetR_C"/>
</dbReference>
<dbReference type="Gene3D" id="1.10.357.10">
    <property type="entry name" value="Tetracycline Repressor, domain 2"/>
    <property type="match status" value="1"/>
</dbReference>
<evidence type="ECO:0000313" key="7">
    <source>
        <dbReference type="EMBL" id="TKA10327.1"/>
    </source>
</evidence>
<dbReference type="PROSITE" id="PS50977">
    <property type="entry name" value="HTH_TETR_2"/>
    <property type="match status" value="1"/>
</dbReference>
<dbReference type="GO" id="GO:0003700">
    <property type="term" value="F:DNA-binding transcription factor activity"/>
    <property type="evidence" value="ECO:0007669"/>
    <property type="project" value="TreeGrafter"/>
</dbReference>
<dbReference type="SUPFAM" id="SSF48498">
    <property type="entry name" value="Tetracyclin repressor-like, C-terminal domain"/>
    <property type="match status" value="1"/>
</dbReference>
<comment type="caution">
    <text evidence="7">The sequence shown here is derived from an EMBL/GenBank/DDBJ whole genome shotgun (WGS) entry which is preliminary data.</text>
</comment>
<dbReference type="AlphaFoldDB" id="A0A4U0SQ22"/>
<keyword evidence="8" id="KW-1185">Reference proteome</keyword>
<feature type="domain" description="HTH tetR-type" evidence="6">
    <location>
        <begin position="28"/>
        <end position="88"/>
    </location>
</feature>
<dbReference type="PANTHER" id="PTHR30055:SF148">
    <property type="entry name" value="TETR-FAMILY TRANSCRIPTIONAL REGULATOR"/>
    <property type="match status" value="1"/>
</dbReference>
<evidence type="ECO:0000259" key="6">
    <source>
        <dbReference type="PROSITE" id="PS50977"/>
    </source>
</evidence>
<dbReference type="Gene3D" id="1.10.10.60">
    <property type="entry name" value="Homeodomain-like"/>
    <property type="match status" value="1"/>
</dbReference>
<keyword evidence="1" id="KW-0805">Transcription regulation</keyword>
<dbReference type="SUPFAM" id="SSF46689">
    <property type="entry name" value="Homeodomain-like"/>
    <property type="match status" value="1"/>
</dbReference>
<dbReference type="InterPro" id="IPR009057">
    <property type="entry name" value="Homeodomain-like_sf"/>
</dbReference>
<proteinExistence type="predicted"/>
<keyword evidence="3" id="KW-0804">Transcription</keyword>
<evidence type="ECO:0000256" key="5">
    <source>
        <dbReference type="SAM" id="MobiDB-lite"/>
    </source>
</evidence>